<proteinExistence type="predicted"/>
<dbReference type="Proteomes" id="UP000001059">
    <property type="component" value="Chromosome"/>
</dbReference>
<accession>D5EBX8</accession>
<evidence type="ECO:0000256" key="1">
    <source>
        <dbReference type="SAM" id="MobiDB-lite"/>
    </source>
</evidence>
<evidence type="ECO:0000256" key="2">
    <source>
        <dbReference type="SAM" id="Phobius"/>
    </source>
</evidence>
<dbReference type="InterPro" id="IPR003672">
    <property type="entry name" value="CobN/Mg_chltase"/>
</dbReference>
<keyword evidence="5" id="KW-1185">Reference proteome</keyword>
<reference evidence="4 5" key="1">
    <citation type="submission" date="2010-03" db="EMBL/GenBank/DDBJ databases">
        <title>The complete genome of Methanohalophilus mahii DSM 5219.</title>
        <authorList>
            <consortium name="US DOE Joint Genome Institute (JGI-PGF)"/>
            <person name="Lucas S."/>
            <person name="Copeland A."/>
            <person name="Lapidus A."/>
            <person name="Glavina del Rio T."/>
            <person name="Dalin E."/>
            <person name="Tice H."/>
            <person name="Bruce D."/>
            <person name="Goodwin L."/>
            <person name="Pitluck S."/>
            <person name="Kyrpides N."/>
            <person name="Mavromatis K."/>
            <person name="Ivanova N."/>
            <person name="Lykidis A."/>
            <person name="Saunders E."/>
            <person name="Brettin T."/>
            <person name="Detter J.C."/>
            <person name="Han C."/>
            <person name="Land M."/>
            <person name="Hauser L."/>
            <person name="Markowitz V."/>
            <person name="Cheng J.-F."/>
            <person name="Hugenholtz P."/>
            <person name="Woyke T."/>
            <person name="Wu D."/>
            <person name="Spring S."/>
            <person name="Schneider S."/>
            <person name="Schroeder M."/>
            <person name="Klenk H.-P."/>
            <person name="Eisen J.A."/>
        </authorList>
    </citation>
    <scope>NUCLEOTIDE SEQUENCE [LARGE SCALE GENOMIC DNA]</scope>
    <source>
        <strain evidence="5">ATCC 35705 / DSM 5219 / SLP</strain>
    </source>
</reference>
<dbReference type="EMBL" id="CP001994">
    <property type="protein sequence ID" value="ADE36679.1"/>
    <property type="molecule type" value="Genomic_DNA"/>
</dbReference>
<dbReference type="GO" id="GO:0051116">
    <property type="term" value="F:cobaltochelatase activity"/>
    <property type="evidence" value="ECO:0007669"/>
    <property type="project" value="UniProtKB-EC"/>
</dbReference>
<dbReference type="HOGENOM" id="CLU_002017_4_1_2"/>
<gene>
    <name evidence="4" type="ordered locus">Mmah_1174</name>
</gene>
<dbReference type="PANTHER" id="PTHR44119">
    <property type="entry name" value="MAGNESIUM-CHELATASE SUBUNIT CHLH, CHLOROPLASTIC"/>
    <property type="match status" value="1"/>
</dbReference>
<keyword evidence="4" id="KW-0436">Ligase</keyword>
<dbReference type="KEGG" id="mmh:Mmah_1174"/>
<feature type="compositionally biased region" description="Low complexity" evidence="1">
    <location>
        <begin position="1646"/>
        <end position="1660"/>
    </location>
</feature>
<dbReference type="EC" id="6.6.1.2" evidence="4"/>
<name>D5EBX8_METMS</name>
<organism evidence="4 5">
    <name type="scientific">Methanohalophilus mahii (strain ATCC 35705 / DSM 5219 / SLP)</name>
    <dbReference type="NCBI Taxonomy" id="547558"/>
    <lineage>
        <taxon>Archaea</taxon>
        <taxon>Methanobacteriati</taxon>
        <taxon>Methanobacteriota</taxon>
        <taxon>Stenosarchaea group</taxon>
        <taxon>Methanomicrobia</taxon>
        <taxon>Methanosarcinales</taxon>
        <taxon>Methanosarcinaceae</taxon>
        <taxon>Methanohalophilus</taxon>
    </lineage>
</organism>
<dbReference type="CDD" id="cd10150">
    <property type="entry name" value="CobN_like"/>
    <property type="match status" value="1"/>
</dbReference>
<dbReference type="PANTHER" id="PTHR44119:SF4">
    <property type="entry name" value="AEROBIC COBALTOCHELATASE SUBUNIT COBN"/>
    <property type="match status" value="1"/>
</dbReference>
<dbReference type="OrthoDB" id="192131at2157"/>
<dbReference type="STRING" id="547558.Mmah_1174"/>
<feature type="transmembrane region" description="Helical" evidence="2">
    <location>
        <begin position="1728"/>
        <end position="1750"/>
    </location>
</feature>
<keyword evidence="2" id="KW-0812">Transmembrane</keyword>
<sequence precursor="true">MQHTKMSLLVLSILIMLAVAMPAVSADEQINITYIGLEDQKSILRNASLENPYSDQINYTFVPAYDEWEVSDEIQNASTNGLNEFLLTQDVIFCDMLWEPSWEPLNDTLYAAHMNGTSLLAIRSSSIPSYFDYKPDGTEEMWAEDKICTYFNNMDSSSYSGRKSAENLLIHLSRDYGNHPEVTDSWPMINITYIADSSSTPLSKASRTNSYAEFINFTYIPSYLSDYSGMSNELSNASDSGFLSTQDVIFCDMIMYDEDFNNTFYGPHKNGTSLLDVKSSLTPAYFDYVSNGSVNDPICNYYNNMESSGNGLKSAENFLLHLSRNYGNHPEITDEWPQLNFTYVYYTHNEPIEQASLTNPYAEFINFTYIPSYKPDWSGMSDELHNASDSFFLSTQDVIFCDMIGYDSEFNSTFLKAHDNGSSLLDINSGNAPAFFDYVSNGSENDTIALYYANMGESSSGRINAENLLIYSSKEYGKMNFLTEGWQISGESDIIPEVGLYHPGSEKRFFETTEEYIQWYSNVSADNHSYDPEKPTIGMWFHRSDITKEQLDVVNALIEDIENKDCNVLVGFDTFNNITEYYCNENGTPLVQSVISLKSFRLNYWDNEKGIEELKALNVSVLRGIVADVPTNPDPADANRGIPNSQMVYKTIAPNVDGIFEYILIGNAVYDPDSESTRYIPLDSQIDWISNRSIKWANLKLKENKDKKVAVIYYNYPSGKDNIGASYLDTITSMRLLLERMDSNNYTVSNIPENNSVLLEQLQSQGINAGSWAPGVMNEMVENRTEWGLQLIPMETYHEWFEQEVPENLQNQVIEEWGAPWEEDLPQNKSLMIWENETGKYLVIPAVQYDNVWLMPQPARGMMQNDDTLYHSALVPPPHQYIGFYFWLNKEWNPDAIIHFGTHGTHEWLPGQTYGLNRTEEWAPILLQDLPNIYPYIVANVGEGLTAEYRGNALIIDHLTPTLVRSGSYGEIANLSQLMQAYYGPEMSEQTKQAYQVDIIDEIVDLNLSVDLGLNVTELYNYNTTEFGDFIKNVLHEYVEEVEGENIPYGMHVLGEVPSTNMTDPEKDELSCMVRAMMGNKFEENVSAAFYPESEYPLGIPSNDTKVNQLVWEVVTNGTSVNDSQMRVYNAINASVSSDLERGIVYRDRLIGSAAEMDRVMSALSAGYVEPGPGTDPVMNPSAVPTGRNFYGVDPQLYPSEATWRLGKYLAEQMLTDYHDKHGEYPRKVSFSRFGVEFIRDHGTLEAEALYLLGIKPGWDANGRIDLSKFEVIPEEELQPSYGDYPGRPRIDIVYATAGMRDAFPGKIKMLDHAVAMANEAPAGNYSNYVNESTSAIYDELYAQFSKEMTEEEADELARQLANMRCFAVMDGTYEIGTGNAIGASGSWNDEGEIAEIYLEKMGYVYGNDLWGFKSSELLTSNLRNVDASIHSDSSNLYDTLDNDDFFQYFGALNLATRYVSGTTPEMYVSDTRDPDAATMAGMQEYLMKNLRSRYWNPKWMDGMQESGYSGGRMMAEFVDNLWGWEVSNPELVDDSVWQETYELYVNEDMNEWFDANNAEAYQSISGRMIEAIRKGYWEPSDEVKETLVSEYVESVAENGAACCHHTCGNPLLDDYVDGIMSVPGADVVDQETMDKYKEQLEAAIGSSEKSSTSSTSFSSGGVGSAQIVNTSTTGSASNQTTSTSDGGYGESTQQPTSESAESSSDYVEGYEMTKENPRNDNSGGSSFSGADIVGTVLVLAAVGAMYIGFRRRQM</sequence>
<feature type="domain" description="CobN/magnesium chelatase" evidence="3">
    <location>
        <begin position="460"/>
        <end position="1584"/>
    </location>
</feature>
<keyword evidence="2" id="KW-1133">Transmembrane helix</keyword>
<dbReference type="Pfam" id="PF02514">
    <property type="entry name" value="CobN-Mg_chel"/>
    <property type="match status" value="1"/>
</dbReference>
<evidence type="ECO:0000313" key="5">
    <source>
        <dbReference type="Proteomes" id="UP000001059"/>
    </source>
</evidence>
<evidence type="ECO:0000259" key="3">
    <source>
        <dbReference type="Pfam" id="PF02514"/>
    </source>
</evidence>
<protein>
    <submittedName>
        <fullName evidence="4">Cobaltochelatase CobN subunit</fullName>
        <ecNumber evidence="4">6.6.1.2</ecNumber>
    </submittedName>
</protein>
<keyword evidence="2" id="KW-0472">Membrane</keyword>
<evidence type="ECO:0000313" key="4">
    <source>
        <dbReference type="EMBL" id="ADE36679.1"/>
    </source>
</evidence>
<feature type="region of interest" description="Disordered" evidence="1">
    <location>
        <begin position="1642"/>
        <end position="1727"/>
    </location>
</feature>
<feature type="compositionally biased region" description="Polar residues" evidence="1">
    <location>
        <begin position="1667"/>
        <end position="1706"/>
    </location>
</feature>